<proteinExistence type="predicted"/>
<dbReference type="Proteomes" id="UP000298030">
    <property type="component" value="Unassembled WGS sequence"/>
</dbReference>
<dbReference type="OrthoDB" id="3160134at2759"/>
<feature type="non-terminal residue" evidence="2">
    <location>
        <position position="1"/>
    </location>
</feature>
<feature type="region of interest" description="Disordered" evidence="1">
    <location>
        <begin position="319"/>
        <end position="349"/>
    </location>
</feature>
<feature type="compositionally biased region" description="Basic and acidic residues" evidence="1">
    <location>
        <begin position="319"/>
        <end position="330"/>
    </location>
</feature>
<evidence type="ECO:0000313" key="2">
    <source>
        <dbReference type="EMBL" id="TEB38586.1"/>
    </source>
</evidence>
<organism evidence="2 3">
    <name type="scientific">Coprinellus micaceus</name>
    <name type="common">Glistening ink-cap mushroom</name>
    <name type="synonym">Coprinus micaceus</name>
    <dbReference type="NCBI Taxonomy" id="71717"/>
    <lineage>
        <taxon>Eukaryota</taxon>
        <taxon>Fungi</taxon>
        <taxon>Dikarya</taxon>
        <taxon>Basidiomycota</taxon>
        <taxon>Agaricomycotina</taxon>
        <taxon>Agaricomycetes</taxon>
        <taxon>Agaricomycetidae</taxon>
        <taxon>Agaricales</taxon>
        <taxon>Agaricineae</taxon>
        <taxon>Psathyrellaceae</taxon>
        <taxon>Coprinellus</taxon>
    </lineage>
</organism>
<accession>A0A4Y7TWM8</accession>
<reference evidence="2 3" key="1">
    <citation type="journal article" date="2019" name="Nat. Ecol. Evol.">
        <title>Megaphylogeny resolves global patterns of mushroom evolution.</title>
        <authorList>
            <person name="Varga T."/>
            <person name="Krizsan K."/>
            <person name="Foldi C."/>
            <person name="Dima B."/>
            <person name="Sanchez-Garcia M."/>
            <person name="Sanchez-Ramirez S."/>
            <person name="Szollosi G.J."/>
            <person name="Szarkandi J.G."/>
            <person name="Papp V."/>
            <person name="Albert L."/>
            <person name="Andreopoulos W."/>
            <person name="Angelini C."/>
            <person name="Antonin V."/>
            <person name="Barry K.W."/>
            <person name="Bougher N.L."/>
            <person name="Buchanan P."/>
            <person name="Buyck B."/>
            <person name="Bense V."/>
            <person name="Catcheside P."/>
            <person name="Chovatia M."/>
            <person name="Cooper J."/>
            <person name="Damon W."/>
            <person name="Desjardin D."/>
            <person name="Finy P."/>
            <person name="Geml J."/>
            <person name="Haridas S."/>
            <person name="Hughes K."/>
            <person name="Justo A."/>
            <person name="Karasinski D."/>
            <person name="Kautmanova I."/>
            <person name="Kiss B."/>
            <person name="Kocsube S."/>
            <person name="Kotiranta H."/>
            <person name="LaButti K.M."/>
            <person name="Lechner B.E."/>
            <person name="Liimatainen K."/>
            <person name="Lipzen A."/>
            <person name="Lukacs Z."/>
            <person name="Mihaltcheva S."/>
            <person name="Morgado L.N."/>
            <person name="Niskanen T."/>
            <person name="Noordeloos M.E."/>
            <person name="Ohm R.A."/>
            <person name="Ortiz-Santana B."/>
            <person name="Ovrebo C."/>
            <person name="Racz N."/>
            <person name="Riley R."/>
            <person name="Savchenko A."/>
            <person name="Shiryaev A."/>
            <person name="Soop K."/>
            <person name="Spirin V."/>
            <person name="Szebenyi C."/>
            <person name="Tomsovsky M."/>
            <person name="Tulloss R.E."/>
            <person name="Uehling J."/>
            <person name="Grigoriev I.V."/>
            <person name="Vagvolgyi C."/>
            <person name="Papp T."/>
            <person name="Martin F.M."/>
            <person name="Miettinen O."/>
            <person name="Hibbett D.S."/>
            <person name="Nagy L.G."/>
        </authorList>
    </citation>
    <scope>NUCLEOTIDE SEQUENCE [LARGE SCALE GENOMIC DNA]</scope>
    <source>
        <strain evidence="2 3">FP101781</strain>
    </source>
</reference>
<evidence type="ECO:0000313" key="3">
    <source>
        <dbReference type="Proteomes" id="UP000298030"/>
    </source>
</evidence>
<name>A0A4Y7TWM8_COPMI</name>
<evidence type="ECO:0000256" key="1">
    <source>
        <dbReference type="SAM" id="MobiDB-lite"/>
    </source>
</evidence>
<comment type="caution">
    <text evidence="2">The sequence shown here is derived from an EMBL/GenBank/DDBJ whole genome shotgun (WGS) entry which is preliminary data.</text>
</comment>
<gene>
    <name evidence="2" type="ORF">FA13DRAFT_1619883</name>
</gene>
<sequence length="349" mass="39170">TSRARTDPLVHHGRHFGRSIRAFCRVYPLIRAGLSRTMQLELGRITYRDLSVNDRKEHDVYNQLLTLSPTLEERLNRGSEQEVFYIADMITKGASSGRSDDTKSLKSVIVDWITPANGILSPPIQRNVKTDRGFFHPTTGELLCPVDLDWSDPNIREELKAGTLVPSGDMWPRFLFQNGEYNPDKPWDGLLRSTLLISAYKHIFTSPSSVGRANISRATRSCNAALHGMLSVSVASVAYIATQVRFALCSTPVFSRTDKVTDSEYFYNLLVELLEDPEEKVEVSSLLAWWDRQIFPSYLTETRTIHKNSVFARIKRQRKEIESGEGRQPTDESGVTGGSVTGGGTVESN</sequence>
<keyword evidence="3" id="KW-1185">Reference proteome</keyword>
<feature type="compositionally biased region" description="Gly residues" evidence="1">
    <location>
        <begin position="335"/>
        <end position="349"/>
    </location>
</feature>
<protein>
    <submittedName>
        <fullName evidence="2">Uncharacterized protein</fullName>
    </submittedName>
</protein>
<dbReference type="Pfam" id="PF20414">
    <property type="entry name" value="DUF6698"/>
    <property type="match status" value="1"/>
</dbReference>
<dbReference type="AlphaFoldDB" id="A0A4Y7TWM8"/>
<dbReference type="InterPro" id="IPR046521">
    <property type="entry name" value="DUF6698"/>
</dbReference>
<dbReference type="EMBL" id="QPFP01000002">
    <property type="protein sequence ID" value="TEB38586.1"/>
    <property type="molecule type" value="Genomic_DNA"/>
</dbReference>